<protein>
    <submittedName>
        <fullName evidence="1">Uncharacterized protein</fullName>
    </submittedName>
</protein>
<sequence>MFYNVTICGSGILEEGEKLKKFGLECPQEVSQQSCLISKEKDKSVMAFFLLLGSIRDNLLRVTGGAILDEGEKLKKVGLECPQEVSEQSWLISKEKDKSVMTFFLLLGSLRDNPLKVTGGGTKNSLSENVQYFDMFCPLLKCKEKEIIT</sequence>
<proteinExistence type="predicted"/>
<evidence type="ECO:0000313" key="1">
    <source>
        <dbReference type="EMBL" id="GIX96001.1"/>
    </source>
</evidence>
<name>A0AAV4PFX8_9ARAC</name>
<reference evidence="1 2" key="1">
    <citation type="submission" date="2021-06" db="EMBL/GenBank/DDBJ databases">
        <title>Caerostris darwini draft genome.</title>
        <authorList>
            <person name="Kono N."/>
            <person name="Arakawa K."/>
        </authorList>
    </citation>
    <scope>NUCLEOTIDE SEQUENCE [LARGE SCALE GENOMIC DNA]</scope>
</reference>
<dbReference type="AlphaFoldDB" id="A0AAV4PFX8"/>
<comment type="caution">
    <text evidence="1">The sequence shown here is derived from an EMBL/GenBank/DDBJ whole genome shotgun (WGS) entry which is preliminary data.</text>
</comment>
<dbReference type="Proteomes" id="UP001054837">
    <property type="component" value="Unassembled WGS sequence"/>
</dbReference>
<evidence type="ECO:0000313" key="2">
    <source>
        <dbReference type="Proteomes" id="UP001054837"/>
    </source>
</evidence>
<dbReference type="EMBL" id="BPLQ01002851">
    <property type="protein sequence ID" value="GIX96001.1"/>
    <property type="molecule type" value="Genomic_DNA"/>
</dbReference>
<keyword evidence="2" id="KW-1185">Reference proteome</keyword>
<gene>
    <name evidence="1" type="ORF">CDAR_378011</name>
</gene>
<accession>A0AAV4PFX8</accession>
<organism evidence="1 2">
    <name type="scientific">Caerostris darwini</name>
    <dbReference type="NCBI Taxonomy" id="1538125"/>
    <lineage>
        <taxon>Eukaryota</taxon>
        <taxon>Metazoa</taxon>
        <taxon>Ecdysozoa</taxon>
        <taxon>Arthropoda</taxon>
        <taxon>Chelicerata</taxon>
        <taxon>Arachnida</taxon>
        <taxon>Araneae</taxon>
        <taxon>Araneomorphae</taxon>
        <taxon>Entelegynae</taxon>
        <taxon>Araneoidea</taxon>
        <taxon>Araneidae</taxon>
        <taxon>Caerostris</taxon>
    </lineage>
</organism>